<proteinExistence type="predicted"/>
<evidence type="ECO:0000313" key="5">
    <source>
        <dbReference type="Proteomes" id="UP000481861"/>
    </source>
</evidence>
<dbReference type="OrthoDB" id="2129688at2759"/>
<keyword evidence="5" id="KW-1185">Reference proteome</keyword>
<organism evidence="4 5">
    <name type="scientific">Massariosphaeria phaeospora</name>
    <dbReference type="NCBI Taxonomy" id="100035"/>
    <lineage>
        <taxon>Eukaryota</taxon>
        <taxon>Fungi</taxon>
        <taxon>Dikarya</taxon>
        <taxon>Ascomycota</taxon>
        <taxon>Pezizomycotina</taxon>
        <taxon>Dothideomycetes</taxon>
        <taxon>Pleosporomycetidae</taxon>
        <taxon>Pleosporales</taxon>
        <taxon>Pleosporales incertae sedis</taxon>
        <taxon>Massariosphaeria</taxon>
    </lineage>
</organism>
<dbReference type="Proteomes" id="UP000481861">
    <property type="component" value="Unassembled WGS sequence"/>
</dbReference>
<evidence type="ECO:0000313" key="4">
    <source>
        <dbReference type="EMBL" id="KAF2868170.1"/>
    </source>
</evidence>
<gene>
    <name evidence="4" type="ORF">BDV95DRAFT_501221</name>
</gene>
<evidence type="ECO:0000256" key="2">
    <source>
        <dbReference type="ARBA" id="ARBA00023136"/>
    </source>
</evidence>
<comment type="subcellular location">
    <subcellularLocation>
        <location evidence="1">Membrane</location>
    </subcellularLocation>
</comment>
<keyword evidence="2" id="KW-0472">Membrane</keyword>
<reference evidence="4 5" key="1">
    <citation type="submission" date="2020-01" db="EMBL/GenBank/DDBJ databases">
        <authorList>
            <consortium name="DOE Joint Genome Institute"/>
            <person name="Haridas S."/>
            <person name="Albert R."/>
            <person name="Binder M."/>
            <person name="Bloem J."/>
            <person name="Labutti K."/>
            <person name="Salamov A."/>
            <person name="Andreopoulos B."/>
            <person name="Baker S.E."/>
            <person name="Barry K."/>
            <person name="Bills G."/>
            <person name="Bluhm B.H."/>
            <person name="Cannon C."/>
            <person name="Castanera R."/>
            <person name="Culley D.E."/>
            <person name="Daum C."/>
            <person name="Ezra D."/>
            <person name="Gonzalez J.B."/>
            <person name="Henrissat B."/>
            <person name="Kuo A."/>
            <person name="Liang C."/>
            <person name="Lipzen A."/>
            <person name="Lutzoni F."/>
            <person name="Magnuson J."/>
            <person name="Mondo S."/>
            <person name="Nolan M."/>
            <person name="Ohm R."/>
            <person name="Pangilinan J."/>
            <person name="Park H.-J.H."/>
            <person name="Ramirez L."/>
            <person name="Alfaro M."/>
            <person name="Sun H."/>
            <person name="Tritt A."/>
            <person name="Yoshinaga Y."/>
            <person name="Zwiers L.-H.L."/>
            <person name="Turgeon B.G."/>
            <person name="Goodwin S.B."/>
            <person name="Spatafora J.W."/>
            <person name="Crous P.W."/>
            <person name="Grigoriev I.V."/>
        </authorList>
    </citation>
    <scope>NUCLEOTIDE SEQUENCE [LARGE SCALE GENOMIC DNA]</scope>
    <source>
        <strain evidence="4 5">CBS 611.86</strain>
    </source>
</reference>
<comment type="caution">
    <text evidence="4">The sequence shown here is derived from an EMBL/GenBank/DDBJ whole genome shotgun (WGS) entry which is preliminary data.</text>
</comment>
<dbReference type="GO" id="GO:0016020">
    <property type="term" value="C:membrane"/>
    <property type="evidence" value="ECO:0007669"/>
    <property type="project" value="UniProtKB-SubCell"/>
</dbReference>
<dbReference type="PANTHER" id="PTHR38119">
    <property type="entry name" value="BTB DOMAIN-CONTAINING PROTEIN-RELATED"/>
    <property type="match status" value="1"/>
</dbReference>
<evidence type="ECO:0008006" key="6">
    <source>
        <dbReference type="Google" id="ProtNLM"/>
    </source>
</evidence>
<dbReference type="AlphaFoldDB" id="A0A7C8I8Z6"/>
<sequence length="451" mass="50517">MNQAEDVEVILAHDRIYKFHSGTLARNSTLFAQLLTEPAAAKLGNRARNAGIKVRWMVELKSLPSVDLPAGRLALVPLNPMGERADGRSGMVINENGRIPTKTFEYYESIFYAFYAKDIEICDDDMGSALTDAVHLIEIAEYLGCVSVISKPVEVALVKQGQALFRGIQELPYLWIVMAHRLKSELIFREAIIHLAGNWNRVKDTAIPKMQDVPGIQALCEKYHEILVSKSKKLELALMSTYPGDMCEPTQDLPIKREEYSKDILVWMALTFFRHWLGQRIITERGHQAPDKGYALFRMIGQAGDAYMEKTVINQFHVKFPMTKKAMNVLENHLLEIKECMRNLIDQSAILKPNCQLDVHRYPADYLTCVDFVRADLPWLKKRGAGGAALVGKHGRRAGGNDIVMHNLAEAQAHGQTRAAGDASDSDDDSAGFDDAPVRNKRARLPQATGF</sequence>
<evidence type="ECO:0000256" key="1">
    <source>
        <dbReference type="ARBA" id="ARBA00004370"/>
    </source>
</evidence>
<dbReference type="EMBL" id="JAADJZ010000020">
    <property type="protein sequence ID" value="KAF2868170.1"/>
    <property type="molecule type" value="Genomic_DNA"/>
</dbReference>
<evidence type="ECO:0000256" key="3">
    <source>
        <dbReference type="SAM" id="MobiDB-lite"/>
    </source>
</evidence>
<dbReference type="InterPro" id="IPR018000">
    <property type="entry name" value="Neurotransmitter_ion_chnl_CS"/>
</dbReference>
<feature type="region of interest" description="Disordered" evidence="3">
    <location>
        <begin position="414"/>
        <end position="451"/>
    </location>
</feature>
<dbReference type="PANTHER" id="PTHR38119:SF2">
    <property type="entry name" value="TRANSCRIPTION FACTOR DOMAIN-CONTAINING PROTEIN"/>
    <property type="match status" value="1"/>
</dbReference>
<dbReference type="PROSITE" id="PS00236">
    <property type="entry name" value="NEUROTR_ION_CHANNEL"/>
    <property type="match status" value="1"/>
</dbReference>
<accession>A0A7C8I8Z6</accession>
<name>A0A7C8I8Z6_9PLEO</name>
<protein>
    <recommendedName>
        <fullName evidence="6">BTB domain-containing protein</fullName>
    </recommendedName>
</protein>